<feature type="domain" description="NmrA-like" evidence="1">
    <location>
        <begin position="52"/>
        <end position="291"/>
    </location>
</feature>
<dbReference type="InterPro" id="IPR036291">
    <property type="entry name" value="NAD(P)-bd_dom_sf"/>
</dbReference>
<name>A0ABY0H9E9_9PEZI</name>
<proteinExistence type="predicted"/>
<protein>
    <recommendedName>
        <fullName evidence="1">NmrA-like domain-containing protein</fullName>
    </recommendedName>
</protein>
<dbReference type="Gene3D" id="3.40.50.720">
    <property type="entry name" value="NAD(P)-binding Rossmann-like Domain"/>
    <property type="match status" value="1"/>
</dbReference>
<organism evidence="2 3">
    <name type="scientific">Monosporascus cannonballus</name>
    <dbReference type="NCBI Taxonomy" id="155416"/>
    <lineage>
        <taxon>Eukaryota</taxon>
        <taxon>Fungi</taxon>
        <taxon>Dikarya</taxon>
        <taxon>Ascomycota</taxon>
        <taxon>Pezizomycotina</taxon>
        <taxon>Sordariomycetes</taxon>
        <taxon>Xylariomycetidae</taxon>
        <taxon>Xylariales</taxon>
        <taxon>Xylariales incertae sedis</taxon>
        <taxon>Monosporascus</taxon>
    </lineage>
</organism>
<dbReference type="InterPro" id="IPR008030">
    <property type="entry name" value="NmrA-like"/>
</dbReference>
<dbReference type="EMBL" id="QJNS01000144">
    <property type="protein sequence ID" value="RYO85083.1"/>
    <property type="molecule type" value="Genomic_DNA"/>
</dbReference>
<accession>A0ABY0H9E9</accession>
<dbReference type="SUPFAM" id="SSF51735">
    <property type="entry name" value="NAD(P)-binding Rossmann-fold domains"/>
    <property type="match status" value="1"/>
</dbReference>
<gene>
    <name evidence="2" type="ORF">DL762_005332</name>
</gene>
<dbReference type="PANTHER" id="PTHR12126">
    <property type="entry name" value="NADH-UBIQUINONE OXIDOREDUCTASE 39 KDA SUBUNIT-RELATED"/>
    <property type="match status" value="1"/>
</dbReference>
<evidence type="ECO:0000313" key="3">
    <source>
        <dbReference type="Proteomes" id="UP000294003"/>
    </source>
</evidence>
<evidence type="ECO:0000313" key="2">
    <source>
        <dbReference type="EMBL" id="RYO85083.1"/>
    </source>
</evidence>
<keyword evidence="3" id="KW-1185">Reference proteome</keyword>
<sequence>MAPFPTAVRFGQRVAAGFTQTRRVADLAITRTGKPIIRIKGGRSALGGHVATVFGATGQLGRYIVNRLARQGCQVVVPFRDEMGKRHLKLTGDLGRVVFLEFDIYNTESIEASVRHSDIVYNLIGRNYPTKNYSLADAHIEGTERIVEAVAKYDVDRYVHVSSYNADPNSENEFYRTKGVGEQVARSIFPETTIVRPAPMFGFEDNLLHKLARPTTLLTSNHMQEKYWPVHSIDVGQALEAMLYDDNTAGQTYELYGPKQYSTAEIAQLVDREIFKKRTHINVPKAILKPVAGLLNKLLWWPMLSAEDVEREFIDQKIDETAKTFADLGIKPGDLSNFTYHYLQGYRSSSYYDLPPATEKEKREERNTLSSHALDALKEFYAERDSHAEKFSELKEEAERNAAAGKPLSMDAFTEDWNESQFWVR</sequence>
<dbReference type="InterPro" id="IPR051207">
    <property type="entry name" value="ComplexI_NDUFA9_subunit"/>
</dbReference>
<dbReference type="Proteomes" id="UP000294003">
    <property type="component" value="Unassembled WGS sequence"/>
</dbReference>
<comment type="caution">
    <text evidence="2">The sequence shown here is derived from an EMBL/GenBank/DDBJ whole genome shotgun (WGS) entry which is preliminary data.</text>
</comment>
<dbReference type="CDD" id="cd05271">
    <property type="entry name" value="NDUFA9_like_SDR_a"/>
    <property type="match status" value="1"/>
</dbReference>
<reference evidence="2 3" key="1">
    <citation type="submission" date="2018-06" db="EMBL/GenBank/DDBJ databases">
        <title>Complete Genomes of Monosporascus.</title>
        <authorList>
            <person name="Robinson A.J."/>
            <person name="Natvig D.O."/>
        </authorList>
    </citation>
    <scope>NUCLEOTIDE SEQUENCE [LARGE SCALE GENOMIC DNA]</scope>
    <source>
        <strain evidence="2 3">CBS 609.92</strain>
    </source>
</reference>
<evidence type="ECO:0000259" key="1">
    <source>
        <dbReference type="Pfam" id="PF05368"/>
    </source>
</evidence>
<dbReference type="PANTHER" id="PTHR12126:SF11">
    <property type="entry name" value="NADH DEHYDROGENASE [UBIQUINONE] 1 ALPHA SUBCOMPLEX SUBUNIT 9, MITOCHONDRIAL"/>
    <property type="match status" value="1"/>
</dbReference>
<dbReference type="Pfam" id="PF05368">
    <property type="entry name" value="NmrA"/>
    <property type="match status" value="1"/>
</dbReference>